<feature type="domain" description="Transcriptional regulatory protein RXT2 N-terminal" evidence="2">
    <location>
        <begin position="37"/>
        <end position="178"/>
    </location>
</feature>
<reference evidence="3" key="1">
    <citation type="submission" date="2023-06" db="EMBL/GenBank/DDBJ databases">
        <title>Genome-scale phylogeny and comparative genomics of the fungal order Sordariales.</title>
        <authorList>
            <consortium name="Lawrence Berkeley National Laboratory"/>
            <person name="Hensen N."/>
            <person name="Bonometti L."/>
            <person name="Westerberg I."/>
            <person name="Brannstrom I.O."/>
            <person name="Guillou S."/>
            <person name="Cros-Aarteil S."/>
            <person name="Calhoun S."/>
            <person name="Haridas S."/>
            <person name="Kuo A."/>
            <person name="Mondo S."/>
            <person name="Pangilinan J."/>
            <person name="Riley R."/>
            <person name="Labutti K."/>
            <person name="Andreopoulos B."/>
            <person name="Lipzen A."/>
            <person name="Chen C."/>
            <person name="Yanf M."/>
            <person name="Daum C."/>
            <person name="Ng V."/>
            <person name="Clum A."/>
            <person name="Steindorff A."/>
            <person name="Ohm R."/>
            <person name="Martin F."/>
            <person name="Silar P."/>
            <person name="Natvig D."/>
            <person name="Lalanne C."/>
            <person name="Gautier V."/>
            <person name="Ament-Velasquez S.L."/>
            <person name="Kruys A."/>
            <person name="Hutchinson M.I."/>
            <person name="Powell A.J."/>
            <person name="Barry K."/>
            <person name="Miller A.N."/>
            <person name="Grigoriev I.V."/>
            <person name="Debuchy R."/>
            <person name="Gladieux P."/>
            <person name="Thoren M.H."/>
            <person name="Johannesson H."/>
        </authorList>
    </citation>
    <scope>NUCLEOTIDE SEQUENCE</scope>
    <source>
        <strain evidence="3">CBS 307.81</strain>
    </source>
</reference>
<feature type="compositionally biased region" description="Acidic residues" evidence="1">
    <location>
        <begin position="312"/>
        <end position="321"/>
    </location>
</feature>
<keyword evidence="4" id="KW-1185">Reference proteome</keyword>
<feature type="region of interest" description="Disordered" evidence="1">
    <location>
        <begin position="244"/>
        <end position="348"/>
    </location>
</feature>
<name>A0AA40DD28_9PEZI</name>
<evidence type="ECO:0000256" key="1">
    <source>
        <dbReference type="SAM" id="MobiDB-lite"/>
    </source>
</evidence>
<dbReference type="GO" id="GO:0005829">
    <property type="term" value="C:cytosol"/>
    <property type="evidence" value="ECO:0007669"/>
    <property type="project" value="TreeGrafter"/>
</dbReference>
<sequence>MSNQQQALVMETIIGIRKKLKRKSYDSDSDSSIDQPTNRGNKLKKRSRFVARGRLTGSAGPAGHKEIAEHAGYQRAIINHNPPLIDQDGYDITSDDDEQDVQEALATAMDDNPYSDVHLEQIFAPLTSVTDLPTHPAMSKPFTSKALTELVDQARIIMQSENKALWKVKPLLTKLVGDNTWAPCGLMSGPNDAFLFTDPTRFFNRPDRQRLRPTTTPVAALTNGIISAHESTFAESAVRERIDGIVSGPSAPTTEDTVDGETLPDAPVVTNGETNAEAPKPTEGPEETPLLNGDSKQDERSGEEAHSGDTTKDEEDDEDVVMAEAPKRRDILNRPDIRLEPPRSNGAPAMAPTSDPFGPDAPFIHPMFIAPREVRQDRNMGLAEHEAEELRRWLQAYVQKQEEVCRGAKKLYEQLLRADRLRKQVLMWAKAEAHCGPNNHMSDGEDWYDKEEWGLTEDLKKGEDEVEEDVGTTQKKTRNRK</sequence>
<dbReference type="EMBL" id="JAULSY010000016">
    <property type="protein sequence ID" value="KAK0672087.1"/>
    <property type="molecule type" value="Genomic_DNA"/>
</dbReference>
<dbReference type="GO" id="GO:0033698">
    <property type="term" value="C:Rpd3L complex"/>
    <property type="evidence" value="ECO:0007669"/>
    <property type="project" value="TreeGrafter"/>
</dbReference>
<dbReference type="PANTHER" id="PTHR28232">
    <property type="entry name" value="TRANSCRIPTIONAL REGULATORY PROTEIN RXT2"/>
    <property type="match status" value="1"/>
</dbReference>
<dbReference type="Pfam" id="PF08595">
    <property type="entry name" value="RXT2_N"/>
    <property type="match status" value="1"/>
</dbReference>
<evidence type="ECO:0000259" key="2">
    <source>
        <dbReference type="Pfam" id="PF08595"/>
    </source>
</evidence>
<dbReference type="InterPro" id="IPR039602">
    <property type="entry name" value="Rxt2"/>
</dbReference>
<evidence type="ECO:0000313" key="4">
    <source>
        <dbReference type="Proteomes" id="UP001174997"/>
    </source>
</evidence>
<accession>A0AA40DD28</accession>
<dbReference type="Proteomes" id="UP001174997">
    <property type="component" value="Unassembled WGS sequence"/>
</dbReference>
<dbReference type="InterPro" id="IPR013904">
    <property type="entry name" value="RXT2_N"/>
</dbReference>
<feature type="region of interest" description="Disordered" evidence="1">
    <location>
        <begin position="458"/>
        <end position="481"/>
    </location>
</feature>
<feature type="compositionally biased region" description="Basic and acidic residues" evidence="1">
    <location>
        <begin position="295"/>
        <end position="311"/>
    </location>
</feature>
<evidence type="ECO:0000313" key="3">
    <source>
        <dbReference type="EMBL" id="KAK0672087.1"/>
    </source>
</evidence>
<dbReference type="PANTHER" id="PTHR28232:SF1">
    <property type="entry name" value="TRANSCRIPTIONAL REGULATORY PROTEIN RXT2"/>
    <property type="match status" value="1"/>
</dbReference>
<feature type="region of interest" description="Disordered" evidence="1">
    <location>
        <begin position="20"/>
        <end position="45"/>
    </location>
</feature>
<dbReference type="AlphaFoldDB" id="A0AA40DD28"/>
<organism evidence="3 4">
    <name type="scientific">Cercophora samala</name>
    <dbReference type="NCBI Taxonomy" id="330535"/>
    <lineage>
        <taxon>Eukaryota</taxon>
        <taxon>Fungi</taxon>
        <taxon>Dikarya</taxon>
        <taxon>Ascomycota</taxon>
        <taxon>Pezizomycotina</taxon>
        <taxon>Sordariomycetes</taxon>
        <taxon>Sordariomycetidae</taxon>
        <taxon>Sordariales</taxon>
        <taxon>Lasiosphaeriaceae</taxon>
        <taxon>Cercophora</taxon>
    </lineage>
</organism>
<comment type="caution">
    <text evidence="3">The sequence shown here is derived from an EMBL/GenBank/DDBJ whole genome shotgun (WGS) entry which is preliminary data.</text>
</comment>
<feature type="compositionally biased region" description="Basic and acidic residues" evidence="1">
    <location>
        <begin position="325"/>
        <end position="341"/>
    </location>
</feature>
<proteinExistence type="predicted"/>
<protein>
    <submittedName>
        <fullName evidence="3">RXT2-like protein</fullName>
    </submittedName>
</protein>
<gene>
    <name evidence="3" type="ORF">QBC41DRAFT_39570</name>
</gene>